<proteinExistence type="predicted"/>
<evidence type="ECO:0000313" key="2">
    <source>
        <dbReference type="Proteomes" id="UP000233551"/>
    </source>
</evidence>
<comment type="caution">
    <text evidence="1">The sequence shown here is derived from an EMBL/GenBank/DDBJ whole genome shotgun (WGS) entry which is preliminary data.</text>
</comment>
<accession>A0A2I0HV52</accession>
<reference evidence="1 2" key="1">
    <citation type="submission" date="2017-11" db="EMBL/GenBank/DDBJ databases">
        <title>De-novo sequencing of pomegranate (Punica granatum L.) genome.</title>
        <authorList>
            <person name="Akparov Z."/>
            <person name="Amiraslanov A."/>
            <person name="Hajiyeva S."/>
            <person name="Abbasov M."/>
            <person name="Kaur K."/>
            <person name="Hamwieh A."/>
            <person name="Solovyev V."/>
            <person name="Salamov A."/>
            <person name="Braich B."/>
            <person name="Kosarev P."/>
            <person name="Mahmoud A."/>
            <person name="Hajiyev E."/>
            <person name="Babayeva S."/>
            <person name="Izzatullayeva V."/>
            <person name="Mammadov A."/>
            <person name="Mammadov A."/>
            <person name="Sharifova S."/>
            <person name="Ojaghi J."/>
            <person name="Eynullazada K."/>
            <person name="Bayramov B."/>
            <person name="Abdulazimova A."/>
            <person name="Shahmuradov I."/>
        </authorList>
    </citation>
    <scope>NUCLEOTIDE SEQUENCE [LARGE SCALE GENOMIC DNA]</scope>
    <source>
        <strain evidence="2">cv. AG2017</strain>
        <tissue evidence="1">Leaf</tissue>
    </source>
</reference>
<organism evidence="1 2">
    <name type="scientific">Punica granatum</name>
    <name type="common">Pomegranate</name>
    <dbReference type="NCBI Taxonomy" id="22663"/>
    <lineage>
        <taxon>Eukaryota</taxon>
        <taxon>Viridiplantae</taxon>
        <taxon>Streptophyta</taxon>
        <taxon>Embryophyta</taxon>
        <taxon>Tracheophyta</taxon>
        <taxon>Spermatophyta</taxon>
        <taxon>Magnoliopsida</taxon>
        <taxon>eudicotyledons</taxon>
        <taxon>Gunneridae</taxon>
        <taxon>Pentapetalae</taxon>
        <taxon>rosids</taxon>
        <taxon>malvids</taxon>
        <taxon>Myrtales</taxon>
        <taxon>Lythraceae</taxon>
        <taxon>Punica</taxon>
    </lineage>
</organism>
<protein>
    <submittedName>
        <fullName evidence="1">Uncharacterized protein</fullName>
    </submittedName>
</protein>
<gene>
    <name evidence="1" type="ORF">CRG98_044210</name>
</gene>
<keyword evidence="2" id="KW-1185">Reference proteome</keyword>
<sequence>MGLVNKSSVFFNSRGQLSLVKVEHFVLGIPEPGGGLKEVPVDGHFGILVYLPQDIGDVRLVDWAKSIPYAPDLPIFLYFLLIFVDLLWFESEPVGNALHKVQLYGPECGLSSGPTCALLDLAAWECPHSQGCMTDTCEKESPFIILRSGG</sequence>
<evidence type="ECO:0000313" key="1">
    <source>
        <dbReference type="EMBL" id="PKI35400.1"/>
    </source>
</evidence>
<dbReference type="AlphaFoldDB" id="A0A2I0HV52"/>
<dbReference type="EMBL" id="PGOL01005348">
    <property type="protein sequence ID" value="PKI35400.1"/>
    <property type="molecule type" value="Genomic_DNA"/>
</dbReference>
<name>A0A2I0HV52_PUNGR</name>
<dbReference type="Proteomes" id="UP000233551">
    <property type="component" value="Unassembled WGS sequence"/>
</dbReference>